<keyword evidence="1" id="KW-1133">Transmembrane helix</keyword>
<comment type="caution">
    <text evidence="2">The sequence shown here is derived from an EMBL/GenBank/DDBJ whole genome shotgun (WGS) entry which is preliminary data.</text>
</comment>
<gene>
    <name evidence="2" type="ORF">LMANV2_130022</name>
</gene>
<dbReference type="EMBL" id="OEJX01000005">
    <property type="protein sequence ID" value="SOR60094.1"/>
    <property type="molecule type" value="Genomic_DNA"/>
</dbReference>
<evidence type="ECO:0000313" key="2">
    <source>
        <dbReference type="EMBL" id="SOR60094.1"/>
    </source>
</evidence>
<feature type="transmembrane region" description="Helical" evidence="1">
    <location>
        <begin position="34"/>
        <end position="57"/>
    </location>
</feature>
<organism evidence="2 3">
    <name type="scientific">Leptospira interrogans serovar Manilae</name>
    <dbReference type="NCBI Taxonomy" id="214675"/>
    <lineage>
        <taxon>Bacteria</taxon>
        <taxon>Pseudomonadati</taxon>
        <taxon>Spirochaetota</taxon>
        <taxon>Spirochaetia</taxon>
        <taxon>Leptospirales</taxon>
        <taxon>Leptospiraceae</taxon>
        <taxon>Leptospira</taxon>
    </lineage>
</organism>
<dbReference type="Proteomes" id="UP000234460">
    <property type="component" value="Chromosome LMANV2"/>
</dbReference>
<evidence type="ECO:0000313" key="3">
    <source>
        <dbReference type="Proteomes" id="UP000234460"/>
    </source>
</evidence>
<sequence length="71" mass="8567">MERAFDILPNLEPLRMFEVLEKNENFGGKHEETFYYIVLSRLVFKLYFEFIVNLILIRGSSHKTIILRINF</sequence>
<keyword evidence="1" id="KW-0812">Transmembrane</keyword>
<dbReference type="AlphaFoldDB" id="A0AAQ1SM90"/>
<proteinExistence type="predicted"/>
<protein>
    <submittedName>
        <fullName evidence="2">Uncharacterized protein</fullName>
    </submittedName>
</protein>
<accession>A0AAQ1SM90</accession>
<reference evidence="2 3" key="1">
    <citation type="submission" date="2017-11" db="EMBL/GenBank/DDBJ databases">
        <authorList>
            <person name="Lechat P."/>
        </authorList>
    </citation>
    <scope>NUCLEOTIDE SEQUENCE [LARGE SCALE GENOMIC DNA]</scope>
    <source>
        <strain evidence="2">L495</strain>
    </source>
</reference>
<name>A0AAQ1SM90_LEPIR</name>
<keyword evidence="1" id="KW-0472">Membrane</keyword>
<evidence type="ECO:0000256" key="1">
    <source>
        <dbReference type="SAM" id="Phobius"/>
    </source>
</evidence>